<evidence type="ECO:0000313" key="4">
    <source>
        <dbReference type="Proteomes" id="UP000287171"/>
    </source>
</evidence>
<dbReference type="Pfam" id="PF03795">
    <property type="entry name" value="YCII"/>
    <property type="match status" value="1"/>
</dbReference>
<evidence type="ECO:0000259" key="2">
    <source>
        <dbReference type="Pfam" id="PF03795"/>
    </source>
</evidence>
<comment type="similarity">
    <text evidence="1">Belongs to the YciI family.</text>
</comment>
<dbReference type="PANTHER" id="PTHR35174">
    <property type="entry name" value="BLL7171 PROTEIN-RELATED"/>
    <property type="match status" value="1"/>
</dbReference>
<name>A0A402BG81_9CHLR</name>
<comment type="caution">
    <text evidence="3">The sequence shown here is derived from an EMBL/GenBank/DDBJ whole genome shotgun (WGS) entry which is preliminary data.</text>
</comment>
<reference evidence="4" key="1">
    <citation type="submission" date="2018-12" db="EMBL/GenBank/DDBJ databases">
        <title>Tengunoibacter tsumagoiensis gen. nov., sp. nov., Dictyobacter kobayashii sp. nov., D. alpinus sp. nov., and D. joshuensis sp. nov. and description of Dictyobacteraceae fam. nov. within the order Ktedonobacterales isolated from Tengu-no-mugimeshi.</title>
        <authorList>
            <person name="Wang C.M."/>
            <person name="Zheng Y."/>
            <person name="Sakai Y."/>
            <person name="Toyoda A."/>
            <person name="Minakuchi Y."/>
            <person name="Abe K."/>
            <person name="Yokota A."/>
            <person name="Yabe S."/>
        </authorList>
    </citation>
    <scope>NUCLEOTIDE SEQUENCE [LARGE SCALE GENOMIC DNA]</scope>
    <source>
        <strain evidence="4">Uno16</strain>
    </source>
</reference>
<organism evidence="3 4">
    <name type="scientific">Dictyobacter alpinus</name>
    <dbReference type="NCBI Taxonomy" id="2014873"/>
    <lineage>
        <taxon>Bacteria</taxon>
        <taxon>Bacillati</taxon>
        <taxon>Chloroflexota</taxon>
        <taxon>Ktedonobacteria</taxon>
        <taxon>Ktedonobacterales</taxon>
        <taxon>Dictyobacteraceae</taxon>
        <taxon>Dictyobacter</taxon>
    </lineage>
</organism>
<gene>
    <name evidence="3" type="ORF">KDA_59020</name>
</gene>
<sequence>MDAVEISFEFVIESVDFTSIHSLFSREQQLVLASYKYQDKILGLKGVCMRYLVLIYGNEAELANRSPEEKQAEMTAYNDFTSMIQKRGVQLGGEALHPTSSATTVRVRQGKVLTTDGPFAETKEQLGGFYIIQSENLDEAIEIAAKVPNATDGSIEIRPIVEWN</sequence>
<dbReference type="Proteomes" id="UP000287171">
    <property type="component" value="Unassembled WGS sequence"/>
</dbReference>
<dbReference type="AlphaFoldDB" id="A0A402BG81"/>
<keyword evidence="4" id="KW-1185">Reference proteome</keyword>
<feature type="domain" description="YCII-related" evidence="2">
    <location>
        <begin position="49"/>
        <end position="164"/>
    </location>
</feature>
<dbReference type="InterPro" id="IPR011008">
    <property type="entry name" value="Dimeric_a/b-barrel"/>
</dbReference>
<dbReference type="PANTHER" id="PTHR35174:SF3">
    <property type="entry name" value="BLL7171 PROTEIN"/>
    <property type="match status" value="1"/>
</dbReference>
<proteinExistence type="inferred from homology"/>
<dbReference type="SUPFAM" id="SSF54909">
    <property type="entry name" value="Dimeric alpha+beta barrel"/>
    <property type="match status" value="1"/>
</dbReference>
<protein>
    <recommendedName>
        <fullName evidence="2">YCII-related domain-containing protein</fullName>
    </recommendedName>
</protein>
<dbReference type="EMBL" id="BIFT01000002">
    <property type="protein sequence ID" value="GCE30418.1"/>
    <property type="molecule type" value="Genomic_DNA"/>
</dbReference>
<dbReference type="InterPro" id="IPR005545">
    <property type="entry name" value="YCII"/>
</dbReference>
<evidence type="ECO:0000256" key="1">
    <source>
        <dbReference type="ARBA" id="ARBA00007689"/>
    </source>
</evidence>
<evidence type="ECO:0000313" key="3">
    <source>
        <dbReference type="EMBL" id="GCE30418.1"/>
    </source>
</evidence>
<accession>A0A402BG81</accession>
<dbReference type="Gene3D" id="3.30.70.1060">
    <property type="entry name" value="Dimeric alpha+beta barrel"/>
    <property type="match status" value="1"/>
</dbReference>